<gene>
    <name evidence="2" type="ORF">B0T25DRAFT_448266</name>
</gene>
<dbReference type="InterPro" id="IPR052895">
    <property type="entry name" value="HetReg/Transcr_Mod"/>
</dbReference>
<comment type="caution">
    <text evidence="2">The sequence shown here is derived from an EMBL/GenBank/DDBJ whole genome shotgun (WGS) entry which is preliminary data.</text>
</comment>
<proteinExistence type="predicted"/>
<dbReference type="Pfam" id="PF06985">
    <property type="entry name" value="HET"/>
    <property type="match status" value="1"/>
</dbReference>
<dbReference type="AlphaFoldDB" id="A0AAJ0MHY7"/>
<dbReference type="EMBL" id="JAUIQD010000002">
    <property type="protein sequence ID" value="KAK3359616.1"/>
    <property type="molecule type" value="Genomic_DNA"/>
</dbReference>
<evidence type="ECO:0000313" key="2">
    <source>
        <dbReference type="EMBL" id="KAK3359616.1"/>
    </source>
</evidence>
<evidence type="ECO:0000313" key="3">
    <source>
        <dbReference type="Proteomes" id="UP001275084"/>
    </source>
</evidence>
<dbReference type="PANTHER" id="PTHR24148">
    <property type="entry name" value="ANKYRIN REPEAT DOMAIN-CONTAINING PROTEIN 39 HOMOLOG-RELATED"/>
    <property type="match status" value="1"/>
</dbReference>
<sequence>MRLRPVHNVRDILRGRAPRSAYKYEPLPSPTSIRLLQLQYNRATDEIRCSLHPFELKDAPPYHALSYTWGYPLTPFSELPRSTSFRKLNSLRKAAHAAHRIRSDSRYFPISCDGQTMLITANLHDALRNMKRRAPGLKYLWVDAVCVNQENLFERNAQVAMMAKTFIAATSVIVWLGPEDQFTADAIAAIDSISSMPKALWKKIGYTDFFSDRWHEAVGIERVTYASWLGFIAMIKRPWFRRAWVVQELALARSVTLVCGSHIISWKRLNSILSFIKSKRWYHHLSTEKIRHIAEVQRSPGIYRDFLQSKTEFVMAATTLASTRRYINDPSPTRPPMPLAKLIHSHRETQATDPRDKVYAFLGLADSPFLSRSQQTPIKADYSLPVQKVYTAISTSLMLAQGDLSLLSHVQDASRTRTPGIPSWVPDYSVVLHPYPLAFRGNCRWSACGGLSWQPPADASMMRDLGLLGARGYRVGVVCGTARMPDEVTSQAAYWAQVVDLAAGLAQYYPFRAGGKAPVVSRVEALWRTLVANTYSRTHVAPDECGELFIDYVLNLQIRHTLTPWAQAEKFLPHQSQSWHGGEGVEADEEDKRIVPAWHKLLEAEPSDSPYSPSMYRARIASVVERMFRGTYAPIELAQLQHEFDMTVGEYRRVFRTDGGLLGAGPRSVAQGDEVWILGGAVVPMVLRRVGEGRHQLVGEAYVHGYMHSSRRDADDMLVEMEDIVIE</sequence>
<organism evidence="2 3">
    <name type="scientific">Lasiosphaeria hispida</name>
    <dbReference type="NCBI Taxonomy" id="260671"/>
    <lineage>
        <taxon>Eukaryota</taxon>
        <taxon>Fungi</taxon>
        <taxon>Dikarya</taxon>
        <taxon>Ascomycota</taxon>
        <taxon>Pezizomycotina</taxon>
        <taxon>Sordariomycetes</taxon>
        <taxon>Sordariomycetidae</taxon>
        <taxon>Sordariales</taxon>
        <taxon>Lasiosphaeriaceae</taxon>
        <taxon>Lasiosphaeria</taxon>
    </lineage>
</organism>
<dbReference type="PANTHER" id="PTHR24148:SF64">
    <property type="entry name" value="HETEROKARYON INCOMPATIBILITY DOMAIN-CONTAINING PROTEIN"/>
    <property type="match status" value="1"/>
</dbReference>
<protein>
    <submittedName>
        <fullName evidence="2">Heterokaryon incompatibility protein-domain-containing protein</fullName>
    </submittedName>
</protein>
<evidence type="ECO:0000259" key="1">
    <source>
        <dbReference type="Pfam" id="PF06985"/>
    </source>
</evidence>
<name>A0AAJ0MHY7_9PEZI</name>
<reference evidence="2" key="1">
    <citation type="journal article" date="2023" name="Mol. Phylogenet. Evol.">
        <title>Genome-scale phylogeny and comparative genomics of the fungal order Sordariales.</title>
        <authorList>
            <person name="Hensen N."/>
            <person name="Bonometti L."/>
            <person name="Westerberg I."/>
            <person name="Brannstrom I.O."/>
            <person name="Guillou S."/>
            <person name="Cros-Aarteil S."/>
            <person name="Calhoun S."/>
            <person name="Haridas S."/>
            <person name="Kuo A."/>
            <person name="Mondo S."/>
            <person name="Pangilinan J."/>
            <person name="Riley R."/>
            <person name="LaButti K."/>
            <person name="Andreopoulos B."/>
            <person name="Lipzen A."/>
            <person name="Chen C."/>
            <person name="Yan M."/>
            <person name="Daum C."/>
            <person name="Ng V."/>
            <person name="Clum A."/>
            <person name="Steindorff A."/>
            <person name="Ohm R.A."/>
            <person name="Martin F."/>
            <person name="Silar P."/>
            <person name="Natvig D.O."/>
            <person name="Lalanne C."/>
            <person name="Gautier V."/>
            <person name="Ament-Velasquez S.L."/>
            <person name="Kruys A."/>
            <person name="Hutchinson M.I."/>
            <person name="Powell A.J."/>
            <person name="Barry K."/>
            <person name="Miller A.N."/>
            <person name="Grigoriev I.V."/>
            <person name="Debuchy R."/>
            <person name="Gladieux P."/>
            <person name="Hiltunen Thoren M."/>
            <person name="Johannesson H."/>
        </authorList>
    </citation>
    <scope>NUCLEOTIDE SEQUENCE</scope>
    <source>
        <strain evidence="2">CBS 955.72</strain>
    </source>
</reference>
<keyword evidence="3" id="KW-1185">Reference proteome</keyword>
<reference evidence="2" key="2">
    <citation type="submission" date="2023-06" db="EMBL/GenBank/DDBJ databases">
        <authorList>
            <consortium name="Lawrence Berkeley National Laboratory"/>
            <person name="Haridas S."/>
            <person name="Hensen N."/>
            <person name="Bonometti L."/>
            <person name="Westerberg I."/>
            <person name="Brannstrom I.O."/>
            <person name="Guillou S."/>
            <person name="Cros-Aarteil S."/>
            <person name="Calhoun S."/>
            <person name="Kuo A."/>
            <person name="Mondo S."/>
            <person name="Pangilinan J."/>
            <person name="Riley R."/>
            <person name="Labutti K."/>
            <person name="Andreopoulos B."/>
            <person name="Lipzen A."/>
            <person name="Chen C."/>
            <person name="Yanf M."/>
            <person name="Daum C."/>
            <person name="Ng V."/>
            <person name="Clum A."/>
            <person name="Steindorff A."/>
            <person name="Ohm R."/>
            <person name="Martin F."/>
            <person name="Silar P."/>
            <person name="Natvig D."/>
            <person name="Lalanne C."/>
            <person name="Gautier V."/>
            <person name="Ament-Velasquez S.L."/>
            <person name="Kruys A."/>
            <person name="Hutchinson M.I."/>
            <person name="Powell A.J."/>
            <person name="Barry K."/>
            <person name="Miller A.N."/>
            <person name="Grigoriev I.V."/>
            <person name="Debuchy R."/>
            <person name="Gladieux P."/>
            <person name="Thoren M.H."/>
            <person name="Johannesson H."/>
        </authorList>
    </citation>
    <scope>NUCLEOTIDE SEQUENCE</scope>
    <source>
        <strain evidence="2">CBS 955.72</strain>
    </source>
</reference>
<dbReference type="InterPro" id="IPR010730">
    <property type="entry name" value="HET"/>
</dbReference>
<dbReference type="Pfam" id="PF26639">
    <property type="entry name" value="Het-6_barrel"/>
    <property type="match status" value="1"/>
</dbReference>
<feature type="domain" description="Heterokaryon incompatibility" evidence="1">
    <location>
        <begin position="62"/>
        <end position="248"/>
    </location>
</feature>
<accession>A0AAJ0MHY7</accession>
<dbReference type="Proteomes" id="UP001275084">
    <property type="component" value="Unassembled WGS sequence"/>
</dbReference>